<gene>
    <name evidence="8" type="ORF">GMD78_20405</name>
</gene>
<dbReference type="Gene3D" id="3.40.50.300">
    <property type="entry name" value="P-loop containing nucleotide triphosphate hydrolases"/>
    <property type="match status" value="2"/>
</dbReference>
<accession>A0A6N8FNC0</accession>
<dbReference type="InterPro" id="IPR045063">
    <property type="entry name" value="Dynamin_N"/>
</dbReference>
<dbReference type="RefSeq" id="WP_155671779.1">
    <property type="nucleotide sequence ID" value="NZ_WOCA01000028.1"/>
</dbReference>
<protein>
    <recommendedName>
        <fullName evidence="7">Dynamin N-terminal domain-containing protein</fullName>
    </recommendedName>
</protein>
<keyword evidence="4" id="KW-0342">GTP-binding</keyword>
<evidence type="ECO:0000259" key="7">
    <source>
        <dbReference type="Pfam" id="PF00350"/>
    </source>
</evidence>
<dbReference type="SUPFAM" id="SSF52540">
    <property type="entry name" value="P-loop containing nucleoside triphosphate hydrolases"/>
    <property type="match status" value="2"/>
</dbReference>
<reference evidence="8 9" key="1">
    <citation type="submission" date="2019-11" db="EMBL/GenBank/DDBJ databases">
        <authorList>
            <person name="Li X."/>
        </authorList>
    </citation>
    <scope>NUCLEOTIDE SEQUENCE [LARGE SCALE GENOMIC DNA]</scope>
    <source>
        <strain evidence="8 9">L9</strain>
    </source>
</reference>
<evidence type="ECO:0000256" key="5">
    <source>
        <dbReference type="ARBA" id="ARBA00023136"/>
    </source>
</evidence>
<proteinExistence type="predicted"/>
<keyword evidence="3" id="KW-0378">Hydrolase</keyword>
<evidence type="ECO:0000256" key="4">
    <source>
        <dbReference type="ARBA" id="ARBA00023134"/>
    </source>
</evidence>
<keyword evidence="9" id="KW-1185">Reference proteome</keyword>
<organism evidence="8 9">
    <name type="scientific">Ornithinibacillus caprae</name>
    <dbReference type="NCBI Taxonomy" id="2678566"/>
    <lineage>
        <taxon>Bacteria</taxon>
        <taxon>Bacillati</taxon>
        <taxon>Bacillota</taxon>
        <taxon>Bacilli</taxon>
        <taxon>Bacillales</taxon>
        <taxon>Bacillaceae</taxon>
        <taxon>Ornithinibacillus</taxon>
    </lineage>
</organism>
<dbReference type="GO" id="GO:0003924">
    <property type="term" value="F:GTPase activity"/>
    <property type="evidence" value="ECO:0007669"/>
    <property type="project" value="InterPro"/>
</dbReference>
<name>A0A6N8FNC0_9BACI</name>
<evidence type="ECO:0000313" key="9">
    <source>
        <dbReference type="Proteomes" id="UP000469125"/>
    </source>
</evidence>
<sequence length="1208" mass="139912">MTVLHANKQEIKLDDLIVYHNLLVDHGDEKNANKLLDLYKKSMNREFVVSFAGHFSAGKSSMINALLGKELLPKSPIPTSANIVKINSGQGVARVYFHKEKPIEYDEPYDMEMIKKYCKDKDTIKRIELSTGDDLIPFGCSIIDTPGIDAADDADRIITESSLHLVDVLFYVMDYNHVQSEVNLYFLKNIQDIGIPYYIIINQVDKHDEQEIPFTTYESNIKQTFEQWGLAPTKMYYSSLMDSNTSHNQYHLIKEQLFQHFTDHETYIRTVGATNQIIEEHKKYLKQSFEEKLKHVSLGSEDAEDITKRLKAVTNSIEKISQERKEIETTFQDNVHSTLKNAYIMPSSLRDQAGKFLESRQKDFKVGLFGSKKKTEQEQQERLNEFLTELQKSIEANIQWKLREKCNSILQQFNVINSNLLEQTQQLSIDYNEEDLLSHVKSGAKLNGDYILNYTNEVSTDIKNKFKQKTKLLWEEIHQVVDNDFHTKRQSYEEERSQIQESMKELNEYATIQDTLQKKLDLLTNPPKITETSRELILARMQDSEIKPIKMDSQEMKIIGTTTNVNKTTEANSSVSESNYSTEAISRIIDQTTQTVENLPGFRSLIGDLKKKQDRLINRSLTISLFGAFSAGKSSFANALLGEGVLPVSPNPTTAVINRINPVSDTFSHGTVVIQLKDEQTITNDIQTITKHLSPPTADLSTLIQWIDQNEIYHSNELNHLYQSYLMALYKGYGDHNDVIGKEIIISIEDFASYVTDEKKACYIETIDLYYDCSLTQQGITLVDTPGADSINARHTNVAFDYIKYADAIIYVSYYNHALSRADKDFLMQLGRVKEAFQLDKMFFIINAADLAESDSDLKLVKDYVEEQLLQLGIRFPQIYPVSSKQSLEDKRDQRILNDQMALFEDNLYDFIHNGLATLSIEGALYDMKRIQRTLTSFIETASLNEHEKEQHRKELINKKEQLLEIANYSTHSVYEERVQEKIAKQLHYVEERLSIRYHDMFKERFNPTTVTESGRKATVQLEQNTKQLLDYVGYELLQEVRAVSLRIEAFLFDVLKEYHGEVRNQMQRIDSTFLLPNVEKFDLTTPEYDQALTNVDMNLFSKALSMFKGTKAFFERNEKENMKEEIFTILLPKVRTYLQKIETIMGRVYTEQWQKEVEQHNKRIITEIMGYIDEHLALMTDHVDLDLLKEKQDTLYAILNKENEEEK</sequence>
<dbReference type="CDD" id="cd09912">
    <property type="entry name" value="DLP_2"/>
    <property type="match status" value="2"/>
</dbReference>
<keyword evidence="6" id="KW-0175">Coiled coil</keyword>
<feature type="domain" description="Dynamin N-terminal" evidence="7">
    <location>
        <begin position="51"/>
        <end position="201"/>
    </location>
</feature>
<dbReference type="AlphaFoldDB" id="A0A6N8FNC0"/>
<comment type="subcellular location">
    <subcellularLocation>
        <location evidence="1">Membrane</location>
    </subcellularLocation>
</comment>
<dbReference type="Pfam" id="PF00350">
    <property type="entry name" value="Dynamin_N"/>
    <property type="match status" value="2"/>
</dbReference>
<dbReference type="Proteomes" id="UP000469125">
    <property type="component" value="Unassembled WGS sequence"/>
</dbReference>
<evidence type="ECO:0000256" key="3">
    <source>
        <dbReference type="ARBA" id="ARBA00022801"/>
    </source>
</evidence>
<keyword evidence="5" id="KW-0472">Membrane</keyword>
<dbReference type="InterPro" id="IPR027417">
    <property type="entry name" value="P-loop_NTPase"/>
</dbReference>
<evidence type="ECO:0000313" key="8">
    <source>
        <dbReference type="EMBL" id="MUK90721.1"/>
    </source>
</evidence>
<dbReference type="GO" id="GO:0005525">
    <property type="term" value="F:GTP binding"/>
    <property type="evidence" value="ECO:0007669"/>
    <property type="project" value="UniProtKB-KW"/>
</dbReference>
<feature type="domain" description="Dynamin N-terminal" evidence="7">
    <location>
        <begin position="623"/>
        <end position="848"/>
    </location>
</feature>
<dbReference type="EMBL" id="WOCA01000028">
    <property type="protein sequence ID" value="MUK90721.1"/>
    <property type="molecule type" value="Genomic_DNA"/>
</dbReference>
<feature type="coiled-coil region" evidence="6">
    <location>
        <begin position="303"/>
        <end position="330"/>
    </location>
</feature>
<dbReference type="InterPro" id="IPR027094">
    <property type="entry name" value="Mitofusin_fam"/>
</dbReference>
<dbReference type="GO" id="GO:0016020">
    <property type="term" value="C:membrane"/>
    <property type="evidence" value="ECO:0007669"/>
    <property type="project" value="UniProtKB-SubCell"/>
</dbReference>
<dbReference type="PANTHER" id="PTHR10465:SF0">
    <property type="entry name" value="SARCALUMENIN"/>
    <property type="match status" value="1"/>
</dbReference>
<comment type="caution">
    <text evidence="8">The sequence shown here is derived from an EMBL/GenBank/DDBJ whole genome shotgun (WGS) entry which is preliminary data.</text>
</comment>
<evidence type="ECO:0000256" key="2">
    <source>
        <dbReference type="ARBA" id="ARBA00022741"/>
    </source>
</evidence>
<evidence type="ECO:0000256" key="1">
    <source>
        <dbReference type="ARBA" id="ARBA00004370"/>
    </source>
</evidence>
<dbReference type="PANTHER" id="PTHR10465">
    <property type="entry name" value="TRANSMEMBRANE GTPASE FZO1"/>
    <property type="match status" value="1"/>
</dbReference>
<evidence type="ECO:0000256" key="6">
    <source>
        <dbReference type="SAM" id="Coils"/>
    </source>
</evidence>
<keyword evidence="2" id="KW-0547">Nucleotide-binding</keyword>